<evidence type="ECO:0000313" key="1">
    <source>
        <dbReference type="EMBL" id="NYJ18253.1"/>
    </source>
</evidence>
<accession>A0A7Z0EB13</accession>
<evidence type="ECO:0000313" key="2">
    <source>
        <dbReference type="Proteomes" id="UP000537260"/>
    </source>
</evidence>
<reference evidence="1 2" key="1">
    <citation type="submission" date="2020-07" db="EMBL/GenBank/DDBJ databases">
        <title>Sequencing the genomes of 1000 actinobacteria strains.</title>
        <authorList>
            <person name="Klenk H.-P."/>
        </authorList>
    </citation>
    <scope>NUCLEOTIDE SEQUENCE [LARGE SCALE GENOMIC DNA]</scope>
    <source>
        <strain evidence="1 2">LI1</strain>
    </source>
</reference>
<name>A0A7Z0EB13_9MICO</name>
<organism evidence="1 2">
    <name type="scientific">Glaciibacter psychrotolerans</name>
    <dbReference type="NCBI Taxonomy" id="670054"/>
    <lineage>
        <taxon>Bacteria</taxon>
        <taxon>Bacillati</taxon>
        <taxon>Actinomycetota</taxon>
        <taxon>Actinomycetes</taxon>
        <taxon>Micrococcales</taxon>
        <taxon>Microbacteriaceae</taxon>
        <taxon>Glaciibacter</taxon>
    </lineage>
</organism>
<dbReference type="AlphaFoldDB" id="A0A7Z0EB13"/>
<keyword evidence="2" id="KW-1185">Reference proteome</keyword>
<dbReference type="Proteomes" id="UP000537260">
    <property type="component" value="Unassembled WGS sequence"/>
</dbReference>
<comment type="caution">
    <text evidence="1">The sequence shown here is derived from an EMBL/GenBank/DDBJ whole genome shotgun (WGS) entry which is preliminary data.</text>
</comment>
<protein>
    <submittedName>
        <fullName evidence="1">Uncharacterized protein</fullName>
    </submittedName>
</protein>
<gene>
    <name evidence="1" type="ORF">HNR05_000044</name>
</gene>
<sequence length="46" mass="5057">MIEPTSLIEPTPLIELVEIPRAALETGERGLDKLDPRSAVDVAPFR</sequence>
<dbReference type="EMBL" id="JACCFM010000001">
    <property type="protein sequence ID" value="NYJ18253.1"/>
    <property type="molecule type" value="Genomic_DNA"/>
</dbReference>
<dbReference type="RefSeq" id="WP_179577186.1">
    <property type="nucleotide sequence ID" value="NZ_JACCFM010000001.1"/>
</dbReference>
<proteinExistence type="predicted"/>